<dbReference type="RefSeq" id="XP_002295065.1">
    <property type="nucleotide sequence ID" value="XM_002295029.1"/>
</dbReference>
<name>B8CFR6_THAPS</name>
<dbReference type="HOGENOM" id="CLU_2054416_0_0_1"/>
<sequence length="120" mass="13220">MIIVLLVRLGYTKEAAVNDVLHSETAHYLGDETETGVANVMMLIDEESDSEKGLGQERDHTGKEIGGAVELMLKLVDVVEVMPSSAETTRTVPEERRNSVQMMSTTFIAMMALASVEWCM</sequence>
<evidence type="ECO:0000313" key="2">
    <source>
        <dbReference type="Proteomes" id="UP000001449"/>
    </source>
</evidence>
<protein>
    <submittedName>
        <fullName evidence="1">Uncharacterized protein</fullName>
    </submittedName>
</protein>
<organism evidence="1 2">
    <name type="scientific">Thalassiosira pseudonana</name>
    <name type="common">Marine diatom</name>
    <name type="synonym">Cyclotella nana</name>
    <dbReference type="NCBI Taxonomy" id="35128"/>
    <lineage>
        <taxon>Eukaryota</taxon>
        <taxon>Sar</taxon>
        <taxon>Stramenopiles</taxon>
        <taxon>Ochrophyta</taxon>
        <taxon>Bacillariophyta</taxon>
        <taxon>Coscinodiscophyceae</taxon>
        <taxon>Thalassiosirophycidae</taxon>
        <taxon>Thalassiosirales</taxon>
        <taxon>Thalassiosiraceae</taxon>
        <taxon>Thalassiosira</taxon>
    </lineage>
</organism>
<gene>
    <name evidence="1" type="ORF">THAPSDRAFT_11854</name>
</gene>
<dbReference type="InParanoid" id="B8CFR6"/>
<evidence type="ECO:0000313" key="1">
    <source>
        <dbReference type="EMBL" id="EED87845.1"/>
    </source>
</evidence>
<reference evidence="1 2" key="1">
    <citation type="journal article" date="2004" name="Science">
        <title>The genome of the diatom Thalassiosira pseudonana: ecology, evolution, and metabolism.</title>
        <authorList>
            <person name="Armbrust E.V."/>
            <person name="Berges J.A."/>
            <person name="Bowler C."/>
            <person name="Green B.R."/>
            <person name="Martinez D."/>
            <person name="Putnam N.H."/>
            <person name="Zhou S."/>
            <person name="Allen A.E."/>
            <person name="Apt K.E."/>
            <person name="Bechner M."/>
            <person name="Brzezinski M.A."/>
            <person name="Chaal B.K."/>
            <person name="Chiovitti A."/>
            <person name="Davis A.K."/>
            <person name="Demarest M.S."/>
            <person name="Detter J.C."/>
            <person name="Glavina T."/>
            <person name="Goodstein D."/>
            <person name="Hadi M.Z."/>
            <person name="Hellsten U."/>
            <person name="Hildebrand M."/>
            <person name="Jenkins B.D."/>
            <person name="Jurka J."/>
            <person name="Kapitonov V.V."/>
            <person name="Kroger N."/>
            <person name="Lau W.W."/>
            <person name="Lane T.W."/>
            <person name="Larimer F.W."/>
            <person name="Lippmeier J.C."/>
            <person name="Lucas S."/>
            <person name="Medina M."/>
            <person name="Montsant A."/>
            <person name="Obornik M."/>
            <person name="Parker M.S."/>
            <person name="Palenik B."/>
            <person name="Pazour G.J."/>
            <person name="Richardson P.M."/>
            <person name="Rynearson T.A."/>
            <person name="Saito M.A."/>
            <person name="Schwartz D.C."/>
            <person name="Thamatrakoln K."/>
            <person name="Valentin K."/>
            <person name="Vardi A."/>
            <person name="Wilkerson F.P."/>
            <person name="Rokhsar D.S."/>
        </authorList>
    </citation>
    <scope>NUCLEOTIDE SEQUENCE [LARGE SCALE GENOMIC DNA]</scope>
    <source>
        <strain evidence="1 2">CCMP1335</strain>
    </source>
</reference>
<dbReference type="GeneID" id="7443913"/>
<dbReference type="Proteomes" id="UP000001449">
    <property type="component" value="Chromosome 22"/>
</dbReference>
<reference evidence="1 2" key="2">
    <citation type="journal article" date="2008" name="Nature">
        <title>The Phaeodactylum genome reveals the evolutionary history of diatom genomes.</title>
        <authorList>
            <person name="Bowler C."/>
            <person name="Allen A.E."/>
            <person name="Badger J.H."/>
            <person name="Grimwood J."/>
            <person name="Jabbari K."/>
            <person name="Kuo A."/>
            <person name="Maheswari U."/>
            <person name="Martens C."/>
            <person name="Maumus F."/>
            <person name="Otillar R.P."/>
            <person name="Rayko E."/>
            <person name="Salamov A."/>
            <person name="Vandepoele K."/>
            <person name="Beszteri B."/>
            <person name="Gruber A."/>
            <person name="Heijde M."/>
            <person name="Katinka M."/>
            <person name="Mock T."/>
            <person name="Valentin K."/>
            <person name="Verret F."/>
            <person name="Berges J.A."/>
            <person name="Brownlee C."/>
            <person name="Cadoret J.P."/>
            <person name="Chiovitti A."/>
            <person name="Choi C.J."/>
            <person name="Coesel S."/>
            <person name="De Martino A."/>
            <person name="Detter J.C."/>
            <person name="Durkin C."/>
            <person name="Falciatore A."/>
            <person name="Fournet J."/>
            <person name="Haruta M."/>
            <person name="Huysman M.J."/>
            <person name="Jenkins B.D."/>
            <person name="Jiroutova K."/>
            <person name="Jorgensen R.E."/>
            <person name="Joubert Y."/>
            <person name="Kaplan A."/>
            <person name="Kroger N."/>
            <person name="Kroth P.G."/>
            <person name="La Roche J."/>
            <person name="Lindquist E."/>
            <person name="Lommer M."/>
            <person name="Martin-Jezequel V."/>
            <person name="Lopez P.J."/>
            <person name="Lucas S."/>
            <person name="Mangogna M."/>
            <person name="McGinnis K."/>
            <person name="Medlin L.K."/>
            <person name="Montsant A."/>
            <person name="Oudot-Le Secq M.P."/>
            <person name="Napoli C."/>
            <person name="Obornik M."/>
            <person name="Parker M.S."/>
            <person name="Petit J.L."/>
            <person name="Porcel B.M."/>
            <person name="Poulsen N."/>
            <person name="Robison M."/>
            <person name="Rychlewski L."/>
            <person name="Rynearson T.A."/>
            <person name="Schmutz J."/>
            <person name="Shapiro H."/>
            <person name="Siaut M."/>
            <person name="Stanley M."/>
            <person name="Sussman M.R."/>
            <person name="Taylor A.R."/>
            <person name="Vardi A."/>
            <person name="von Dassow P."/>
            <person name="Vyverman W."/>
            <person name="Willis A."/>
            <person name="Wyrwicz L.S."/>
            <person name="Rokhsar D.S."/>
            <person name="Weissenbach J."/>
            <person name="Armbrust E.V."/>
            <person name="Green B.R."/>
            <person name="Van de Peer Y."/>
            <person name="Grigoriev I.V."/>
        </authorList>
    </citation>
    <scope>NUCLEOTIDE SEQUENCE [LARGE SCALE GENOMIC DNA]</scope>
    <source>
        <strain evidence="1 2">CCMP1335</strain>
    </source>
</reference>
<accession>B8CFR6</accession>
<keyword evidence="2" id="KW-1185">Reference proteome</keyword>
<dbReference type="KEGG" id="tps:THAPSDRAFT_11854"/>
<proteinExistence type="predicted"/>
<dbReference type="EMBL" id="CM000653">
    <property type="protein sequence ID" value="EED87845.1"/>
    <property type="molecule type" value="Genomic_DNA"/>
</dbReference>
<dbReference type="AlphaFoldDB" id="B8CFR6"/>
<dbReference type="PaxDb" id="35128-Thaps11854"/>